<evidence type="ECO:0000256" key="3">
    <source>
        <dbReference type="ARBA" id="ARBA00023125"/>
    </source>
</evidence>
<dbReference type="AlphaFoldDB" id="A0A8S2ASM4"/>
<protein>
    <recommendedName>
        <fullName evidence="8">AP2/ERF domain-containing protein</fullName>
    </recommendedName>
</protein>
<evidence type="ECO:0000256" key="6">
    <source>
        <dbReference type="ARBA" id="ARBA00024343"/>
    </source>
</evidence>
<dbReference type="PANTHER" id="PTHR31190">
    <property type="entry name" value="DNA-BINDING DOMAIN"/>
    <property type="match status" value="1"/>
</dbReference>
<dbReference type="InterPro" id="IPR016177">
    <property type="entry name" value="DNA-bd_dom_sf"/>
</dbReference>
<accession>A0A8S2ASM4</accession>
<dbReference type="Gene3D" id="3.30.730.10">
    <property type="entry name" value="AP2/ERF domain"/>
    <property type="match status" value="1"/>
</dbReference>
<evidence type="ECO:0000256" key="2">
    <source>
        <dbReference type="ARBA" id="ARBA00023015"/>
    </source>
</evidence>
<keyword evidence="10" id="KW-1185">Reference proteome</keyword>
<proteinExistence type="inferred from homology"/>
<feature type="compositionally biased region" description="Polar residues" evidence="7">
    <location>
        <begin position="31"/>
        <end position="44"/>
    </location>
</feature>
<dbReference type="Proteomes" id="UP000682877">
    <property type="component" value="Chromosome 6"/>
</dbReference>
<evidence type="ECO:0000256" key="5">
    <source>
        <dbReference type="ARBA" id="ARBA00023242"/>
    </source>
</evidence>
<comment type="subcellular location">
    <subcellularLocation>
        <location evidence="1">Nucleus</location>
    </subcellularLocation>
</comment>
<comment type="similarity">
    <text evidence="6">Belongs to the AP2/ERF transcription factor family. ERF subfamily.</text>
</comment>
<dbReference type="GO" id="GO:0003677">
    <property type="term" value="F:DNA binding"/>
    <property type="evidence" value="ECO:0007669"/>
    <property type="project" value="UniProtKB-KW"/>
</dbReference>
<dbReference type="EMBL" id="LR999456">
    <property type="protein sequence ID" value="CAE6144946.1"/>
    <property type="molecule type" value="Genomic_DNA"/>
</dbReference>
<feature type="region of interest" description="Disordered" evidence="7">
    <location>
        <begin position="30"/>
        <end position="53"/>
    </location>
</feature>
<dbReference type="SUPFAM" id="SSF54171">
    <property type="entry name" value="DNA-binding domain"/>
    <property type="match status" value="1"/>
</dbReference>
<keyword evidence="5" id="KW-0539">Nucleus</keyword>
<name>A0A8S2ASM4_ARAAE</name>
<keyword evidence="2" id="KW-0805">Transcription regulation</keyword>
<keyword evidence="3" id="KW-0238">DNA-binding</keyword>
<reference evidence="9" key="1">
    <citation type="submission" date="2021-01" db="EMBL/GenBank/DDBJ databases">
        <authorList>
            <person name="Bezrukov I."/>
        </authorList>
    </citation>
    <scope>NUCLEOTIDE SEQUENCE</scope>
</reference>
<dbReference type="InterPro" id="IPR044808">
    <property type="entry name" value="ERF_plant"/>
</dbReference>
<sequence>MEGELRRDNGSAVLDWIRRQLLEEDDFDLLTASTSPAQDSSSPPRRSANYKGVRRRPWGKYAAEIRDPNKNGARIWLGTYETPEEAAVAYDQAAFKMRGSKAKLNFPHLIGIDQAEPVRVTNGNKRQRSMEPNSQAAKRRNIINLTATTLPSLGLKLSVLQKHLQRL</sequence>
<dbReference type="GO" id="GO:0009873">
    <property type="term" value="P:ethylene-activated signaling pathway"/>
    <property type="evidence" value="ECO:0007669"/>
    <property type="project" value="InterPro"/>
</dbReference>
<dbReference type="GO" id="GO:0005634">
    <property type="term" value="C:nucleus"/>
    <property type="evidence" value="ECO:0007669"/>
    <property type="project" value="UniProtKB-SubCell"/>
</dbReference>
<evidence type="ECO:0000313" key="10">
    <source>
        <dbReference type="Proteomes" id="UP000682877"/>
    </source>
</evidence>
<dbReference type="SMART" id="SM00380">
    <property type="entry name" value="AP2"/>
    <property type="match status" value="1"/>
</dbReference>
<organism evidence="9 10">
    <name type="scientific">Arabidopsis arenosa</name>
    <name type="common">Sand rock-cress</name>
    <name type="synonym">Cardaminopsis arenosa</name>
    <dbReference type="NCBI Taxonomy" id="38785"/>
    <lineage>
        <taxon>Eukaryota</taxon>
        <taxon>Viridiplantae</taxon>
        <taxon>Streptophyta</taxon>
        <taxon>Embryophyta</taxon>
        <taxon>Tracheophyta</taxon>
        <taxon>Spermatophyta</taxon>
        <taxon>Magnoliopsida</taxon>
        <taxon>eudicotyledons</taxon>
        <taxon>Gunneridae</taxon>
        <taxon>Pentapetalae</taxon>
        <taxon>rosids</taxon>
        <taxon>malvids</taxon>
        <taxon>Brassicales</taxon>
        <taxon>Brassicaceae</taxon>
        <taxon>Camelineae</taxon>
        <taxon>Arabidopsis</taxon>
    </lineage>
</organism>
<dbReference type="FunFam" id="3.30.730.10:FF:000001">
    <property type="entry name" value="Ethylene-responsive transcription factor 2"/>
    <property type="match status" value="1"/>
</dbReference>
<dbReference type="CDD" id="cd00018">
    <property type="entry name" value="AP2"/>
    <property type="match status" value="1"/>
</dbReference>
<evidence type="ECO:0000256" key="4">
    <source>
        <dbReference type="ARBA" id="ARBA00023163"/>
    </source>
</evidence>
<evidence type="ECO:0000313" key="9">
    <source>
        <dbReference type="EMBL" id="CAE6144946.1"/>
    </source>
</evidence>
<dbReference type="InterPro" id="IPR036955">
    <property type="entry name" value="AP2/ERF_dom_sf"/>
</dbReference>
<dbReference type="PRINTS" id="PR00367">
    <property type="entry name" value="ETHRSPELEMNT"/>
</dbReference>
<dbReference type="PANTHER" id="PTHR31190:SF449">
    <property type="entry name" value="AP2_ERF DOMAIN-CONTAINING PROTEIN"/>
    <property type="match status" value="1"/>
</dbReference>
<keyword evidence="4" id="KW-0804">Transcription</keyword>
<evidence type="ECO:0000256" key="1">
    <source>
        <dbReference type="ARBA" id="ARBA00004123"/>
    </source>
</evidence>
<evidence type="ECO:0000259" key="8">
    <source>
        <dbReference type="PROSITE" id="PS51032"/>
    </source>
</evidence>
<dbReference type="GO" id="GO:0003700">
    <property type="term" value="F:DNA-binding transcription factor activity"/>
    <property type="evidence" value="ECO:0007669"/>
    <property type="project" value="InterPro"/>
</dbReference>
<evidence type="ECO:0000256" key="7">
    <source>
        <dbReference type="SAM" id="MobiDB-lite"/>
    </source>
</evidence>
<gene>
    <name evidence="9" type="ORF">AARE701A_LOCUS17241</name>
</gene>
<dbReference type="InterPro" id="IPR001471">
    <property type="entry name" value="AP2/ERF_dom"/>
</dbReference>
<feature type="domain" description="AP2/ERF" evidence="8">
    <location>
        <begin position="49"/>
        <end position="107"/>
    </location>
</feature>
<dbReference type="PROSITE" id="PS51032">
    <property type="entry name" value="AP2_ERF"/>
    <property type="match status" value="1"/>
</dbReference>
<dbReference type="Pfam" id="PF00847">
    <property type="entry name" value="AP2"/>
    <property type="match status" value="1"/>
</dbReference>